<evidence type="ECO:0000313" key="1">
    <source>
        <dbReference type="EMBL" id="KAI4366334.1"/>
    </source>
</evidence>
<dbReference type="Proteomes" id="UP001057402">
    <property type="component" value="Chromosome 6"/>
</dbReference>
<protein>
    <submittedName>
        <fullName evidence="1">Uncharacterized protein</fullName>
    </submittedName>
</protein>
<gene>
    <name evidence="1" type="ORF">MLD38_022221</name>
</gene>
<proteinExistence type="predicted"/>
<comment type="caution">
    <text evidence="1">The sequence shown here is derived from an EMBL/GenBank/DDBJ whole genome shotgun (WGS) entry which is preliminary data.</text>
</comment>
<sequence length="147" mass="15852">MPPDISISSRSVVLIINSTTGDFEAGISKDGQTREHALLAFTLEVRQTIRCCNKVNTSGFKGAQEALRQTSPLQDVYKIGGIRTVPVGTVKIGILKSRIVITSSPSGPTTKAKPVEVLPTKPKIIFVFPRQDLTRKISPLSDGYTTG</sequence>
<keyword evidence="2" id="KW-1185">Reference proteome</keyword>
<evidence type="ECO:0000313" key="2">
    <source>
        <dbReference type="Proteomes" id="UP001057402"/>
    </source>
</evidence>
<name>A0ACB9QMG5_9MYRT</name>
<reference evidence="2" key="1">
    <citation type="journal article" date="2023" name="Front. Plant Sci.">
        <title>Chromosomal-level genome assembly of Melastoma candidum provides insights into trichome evolution.</title>
        <authorList>
            <person name="Zhong Y."/>
            <person name="Wu W."/>
            <person name="Sun C."/>
            <person name="Zou P."/>
            <person name="Liu Y."/>
            <person name="Dai S."/>
            <person name="Zhou R."/>
        </authorList>
    </citation>
    <scope>NUCLEOTIDE SEQUENCE [LARGE SCALE GENOMIC DNA]</scope>
</reference>
<organism evidence="1 2">
    <name type="scientific">Melastoma candidum</name>
    <dbReference type="NCBI Taxonomy" id="119954"/>
    <lineage>
        <taxon>Eukaryota</taxon>
        <taxon>Viridiplantae</taxon>
        <taxon>Streptophyta</taxon>
        <taxon>Embryophyta</taxon>
        <taxon>Tracheophyta</taxon>
        <taxon>Spermatophyta</taxon>
        <taxon>Magnoliopsida</taxon>
        <taxon>eudicotyledons</taxon>
        <taxon>Gunneridae</taxon>
        <taxon>Pentapetalae</taxon>
        <taxon>rosids</taxon>
        <taxon>malvids</taxon>
        <taxon>Myrtales</taxon>
        <taxon>Melastomataceae</taxon>
        <taxon>Melastomatoideae</taxon>
        <taxon>Melastomateae</taxon>
        <taxon>Melastoma</taxon>
    </lineage>
</organism>
<dbReference type="EMBL" id="CM042885">
    <property type="protein sequence ID" value="KAI4366334.1"/>
    <property type="molecule type" value="Genomic_DNA"/>
</dbReference>
<accession>A0ACB9QMG5</accession>